<reference evidence="2 3" key="1">
    <citation type="journal article" date="2017" name="ISME J.">
        <title>Energy and carbon metabolisms in a deep terrestrial subsurface fluid microbial community.</title>
        <authorList>
            <person name="Momper L."/>
            <person name="Jungbluth S.P."/>
            <person name="Lee M.D."/>
            <person name="Amend J.P."/>
        </authorList>
    </citation>
    <scope>NUCLEOTIDE SEQUENCE [LARGE SCALE GENOMIC DNA]</scope>
    <source>
        <strain evidence="2">SURF_5</strain>
    </source>
</reference>
<dbReference type="EMBL" id="QZKU01000134">
    <property type="protein sequence ID" value="RJP15580.1"/>
    <property type="molecule type" value="Genomic_DNA"/>
</dbReference>
<sequence length="367" mass="42153">MNPSIQQLLELYLQPAPVPPGMTSRDMVLKAIKFVHPPRIPYSFISPVESDFFEVAAIPQFMHLVEPDGKAANIWVSAGKKGAKDPGDRYHDEWGVGWEVTGRHWDHAFDHPLRDLRNLDSYRFPDVADPEKYDMLKPFLEMGRKAGKYTVGFDPILMFERMRALLGFEELMVSPYTQPRGLELLLDRLADLESAVIEQWARIGGVDAYMTWDDWGLQTSLQMDPDTFRKFYKPRYKRIVEAAHQHGMHYIWHNCGHIIDMIPDMIDIGVDVVQLDQPRLMGHRNLADKFGGGICFWNTVDIQWSTMENPTEEEIGAEVAEMIAAFDRFGGGFMARQYPDPTDIEMSPERHEMIYQAFLAHGCSLSE</sequence>
<name>A0A3A4NFA9_ABYX5</name>
<dbReference type="GO" id="GO:0006779">
    <property type="term" value="P:porphyrin-containing compound biosynthetic process"/>
    <property type="evidence" value="ECO:0007669"/>
    <property type="project" value="InterPro"/>
</dbReference>
<protein>
    <recommendedName>
        <fullName evidence="1">Uroporphyrinogen decarboxylase (URO-D) domain-containing protein</fullName>
    </recommendedName>
</protein>
<dbReference type="GO" id="GO:0004853">
    <property type="term" value="F:uroporphyrinogen decarboxylase activity"/>
    <property type="evidence" value="ECO:0007669"/>
    <property type="project" value="InterPro"/>
</dbReference>
<gene>
    <name evidence="2" type="ORF">C4520_20175</name>
</gene>
<accession>A0A3A4NFA9</accession>
<dbReference type="InterPro" id="IPR000257">
    <property type="entry name" value="Uroporphyrinogen_deCOase"/>
</dbReference>
<proteinExistence type="predicted"/>
<comment type="caution">
    <text evidence="2">The sequence shown here is derived from an EMBL/GenBank/DDBJ whole genome shotgun (WGS) entry which is preliminary data.</text>
</comment>
<feature type="domain" description="Uroporphyrinogen decarboxylase (URO-D)" evidence="1">
    <location>
        <begin position="167"/>
        <end position="325"/>
    </location>
</feature>
<dbReference type="Pfam" id="PF01208">
    <property type="entry name" value="URO-D"/>
    <property type="match status" value="1"/>
</dbReference>
<evidence type="ECO:0000313" key="3">
    <source>
        <dbReference type="Proteomes" id="UP000265882"/>
    </source>
</evidence>
<dbReference type="InterPro" id="IPR038071">
    <property type="entry name" value="UROD/MetE-like_sf"/>
</dbReference>
<dbReference type="SUPFAM" id="SSF51726">
    <property type="entry name" value="UROD/MetE-like"/>
    <property type="match status" value="1"/>
</dbReference>
<dbReference type="AlphaFoldDB" id="A0A3A4NFA9"/>
<dbReference type="Gene3D" id="3.20.20.210">
    <property type="match status" value="1"/>
</dbReference>
<evidence type="ECO:0000313" key="2">
    <source>
        <dbReference type="EMBL" id="RJP15580.1"/>
    </source>
</evidence>
<evidence type="ECO:0000259" key="1">
    <source>
        <dbReference type="Pfam" id="PF01208"/>
    </source>
</evidence>
<dbReference type="Proteomes" id="UP000265882">
    <property type="component" value="Unassembled WGS sequence"/>
</dbReference>
<organism evidence="2 3">
    <name type="scientific">Abyssobacteria bacterium (strain SURF_5)</name>
    <dbReference type="NCBI Taxonomy" id="2093360"/>
    <lineage>
        <taxon>Bacteria</taxon>
        <taxon>Pseudomonadati</taxon>
        <taxon>Candidatus Hydrogenedentota</taxon>
        <taxon>Candidatus Abyssobacteria</taxon>
    </lineage>
</organism>